<dbReference type="PANTHER" id="PTHR43341:SF26">
    <property type="entry name" value="GENERAL AMINO ACID PERMEASE AGP3"/>
    <property type="match status" value="1"/>
</dbReference>
<keyword evidence="8" id="KW-1185">Reference proteome</keyword>
<name>A0A3A2Z153_9EURO</name>
<dbReference type="Gene3D" id="1.20.1740.10">
    <property type="entry name" value="Amino acid/polyamine transporter I"/>
    <property type="match status" value="1"/>
</dbReference>
<evidence type="ECO:0000313" key="7">
    <source>
        <dbReference type="EMBL" id="RJE16480.1"/>
    </source>
</evidence>
<sequence>MFFIGILIPYNNPRLLGSSAQTANSPLTIALTDAGILPAAHLINALIVISVISAGNGSLYVSSRTLLFMARNGKAPR</sequence>
<dbReference type="STRING" id="2070753.A0A3A2Z153"/>
<dbReference type="InterPro" id="IPR004841">
    <property type="entry name" value="AA-permease/SLC12A_dom"/>
</dbReference>
<dbReference type="EMBL" id="MVGC01004572">
    <property type="protein sequence ID" value="RJE16480.1"/>
    <property type="molecule type" value="Genomic_DNA"/>
</dbReference>
<evidence type="ECO:0000256" key="2">
    <source>
        <dbReference type="ARBA" id="ARBA00022692"/>
    </source>
</evidence>
<gene>
    <name evidence="7" type="ORF">PHISCL_11183</name>
</gene>
<feature type="non-terminal residue" evidence="7">
    <location>
        <position position="77"/>
    </location>
</feature>
<evidence type="ECO:0000256" key="4">
    <source>
        <dbReference type="ARBA" id="ARBA00023136"/>
    </source>
</evidence>
<comment type="caution">
    <text evidence="7">The sequence shown here is derived from an EMBL/GenBank/DDBJ whole genome shotgun (WGS) entry which is preliminary data.</text>
</comment>
<evidence type="ECO:0000256" key="3">
    <source>
        <dbReference type="ARBA" id="ARBA00022989"/>
    </source>
</evidence>
<reference evidence="8" key="1">
    <citation type="submission" date="2017-02" db="EMBL/GenBank/DDBJ databases">
        <authorList>
            <person name="Tafer H."/>
            <person name="Lopandic K."/>
        </authorList>
    </citation>
    <scope>NUCLEOTIDE SEQUENCE [LARGE SCALE GENOMIC DNA]</scope>
    <source>
        <strain evidence="8">CBS 366.77</strain>
    </source>
</reference>
<comment type="subcellular location">
    <subcellularLocation>
        <location evidence="1">Membrane</location>
        <topology evidence="1">Multi-pass membrane protein</topology>
    </subcellularLocation>
</comment>
<evidence type="ECO:0000259" key="6">
    <source>
        <dbReference type="Pfam" id="PF00324"/>
    </source>
</evidence>
<keyword evidence="4 5" id="KW-0472">Membrane</keyword>
<dbReference type="GO" id="GO:0016020">
    <property type="term" value="C:membrane"/>
    <property type="evidence" value="ECO:0007669"/>
    <property type="project" value="UniProtKB-SubCell"/>
</dbReference>
<dbReference type="PANTHER" id="PTHR43341">
    <property type="entry name" value="AMINO ACID PERMEASE"/>
    <property type="match status" value="1"/>
</dbReference>
<organism evidence="7 8">
    <name type="scientific">Aspergillus sclerotialis</name>
    <dbReference type="NCBI Taxonomy" id="2070753"/>
    <lineage>
        <taxon>Eukaryota</taxon>
        <taxon>Fungi</taxon>
        <taxon>Dikarya</taxon>
        <taxon>Ascomycota</taxon>
        <taxon>Pezizomycotina</taxon>
        <taxon>Eurotiomycetes</taxon>
        <taxon>Eurotiomycetidae</taxon>
        <taxon>Eurotiales</taxon>
        <taxon>Aspergillaceae</taxon>
        <taxon>Aspergillus</taxon>
        <taxon>Aspergillus subgen. Polypaecilum</taxon>
    </lineage>
</organism>
<evidence type="ECO:0000256" key="1">
    <source>
        <dbReference type="ARBA" id="ARBA00004141"/>
    </source>
</evidence>
<proteinExistence type="predicted"/>
<evidence type="ECO:0000313" key="8">
    <source>
        <dbReference type="Proteomes" id="UP000266188"/>
    </source>
</evidence>
<dbReference type="OrthoDB" id="3900342at2759"/>
<dbReference type="AlphaFoldDB" id="A0A3A2Z153"/>
<keyword evidence="2 5" id="KW-0812">Transmembrane</keyword>
<accession>A0A3A2Z153</accession>
<keyword evidence="3 5" id="KW-1133">Transmembrane helix</keyword>
<dbReference type="GO" id="GO:0015171">
    <property type="term" value="F:amino acid transmembrane transporter activity"/>
    <property type="evidence" value="ECO:0007669"/>
    <property type="project" value="TreeGrafter"/>
</dbReference>
<dbReference type="InterPro" id="IPR050524">
    <property type="entry name" value="APC_YAT"/>
</dbReference>
<evidence type="ECO:0000256" key="5">
    <source>
        <dbReference type="SAM" id="Phobius"/>
    </source>
</evidence>
<dbReference type="Pfam" id="PF00324">
    <property type="entry name" value="AA_permease"/>
    <property type="match status" value="1"/>
</dbReference>
<feature type="transmembrane region" description="Helical" evidence="5">
    <location>
        <begin position="42"/>
        <end position="61"/>
    </location>
</feature>
<dbReference type="Proteomes" id="UP000266188">
    <property type="component" value="Unassembled WGS sequence"/>
</dbReference>
<feature type="domain" description="Amino acid permease/ SLC12A" evidence="6">
    <location>
        <begin position="1"/>
        <end position="76"/>
    </location>
</feature>
<protein>
    <recommendedName>
        <fullName evidence="6">Amino acid permease/ SLC12A domain-containing protein</fullName>
    </recommendedName>
</protein>